<comment type="similarity">
    <text evidence="1">Belongs to the RutC family.</text>
</comment>
<keyword evidence="3" id="KW-1185">Reference proteome</keyword>
<dbReference type="Gene3D" id="3.30.1330.40">
    <property type="entry name" value="RutC-like"/>
    <property type="match status" value="1"/>
</dbReference>
<dbReference type="PANTHER" id="PTHR11803:SF58">
    <property type="entry name" value="PROTEIN HMF1-RELATED"/>
    <property type="match status" value="1"/>
</dbReference>
<accession>A0A6C0U0Z9</accession>
<dbReference type="GO" id="GO:0019239">
    <property type="term" value="F:deaminase activity"/>
    <property type="evidence" value="ECO:0007669"/>
    <property type="project" value="TreeGrafter"/>
</dbReference>
<organism evidence="2 3">
    <name type="scientific">Kineobactrum salinum</name>
    <dbReference type="NCBI Taxonomy" id="2708301"/>
    <lineage>
        <taxon>Bacteria</taxon>
        <taxon>Pseudomonadati</taxon>
        <taxon>Pseudomonadota</taxon>
        <taxon>Gammaproteobacteria</taxon>
        <taxon>Cellvibrionales</taxon>
        <taxon>Halieaceae</taxon>
        <taxon>Kineobactrum</taxon>
    </lineage>
</organism>
<reference evidence="2 3" key="1">
    <citation type="submission" date="2020-02" db="EMBL/GenBank/DDBJ databases">
        <title>Genome sequencing for Kineobactrum sp. M2.</title>
        <authorList>
            <person name="Park S.-J."/>
        </authorList>
    </citation>
    <scope>NUCLEOTIDE SEQUENCE [LARGE SCALE GENOMIC DNA]</scope>
    <source>
        <strain evidence="2 3">M2</strain>
    </source>
</reference>
<dbReference type="SUPFAM" id="SSF55298">
    <property type="entry name" value="YjgF-like"/>
    <property type="match status" value="1"/>
</dbReference>
<dbReference type="RefSeq" id="WP_163495197.1">
    <property type="nucleotide sequence ID" value="NZ_CP048711.1"/>
</dbReference>
<dbReference type="AlphaFoldDB" id="A0A6C0U0Z9"/>
<dbReference type="InterPro" id="IPR006175">
    <property type="entry name" value="YjgF/YER057c/UK114"/>
</dbReference>
<protein>
    <submittedName>
        <fullName evidence="2">RidA family protein</fullName>
    </submittedName>
</protein>
<proteinExistence type="inferred from homology"/>
<dbReference type="InterPro" id="IPR035959">
    <property type="entry name" value="RutC-like_sf"/>
</dbReference>
<dbReference type="GO" id="GO:0005829">
    <property type="term" value="C:cytosol"/>
    <property type="evidence" value="ECO:0007669"/>
    <property type="project" value="TreeGrafter"/>
</dbReference>
<evidence type="ECO:0000313" key="3">
    <source>
        <dbReference type="Proteomes" id="UP000477680"/>
    </source>
</evidence>
<evidence type="ECO:0000256" key="1">
    <source>
        <dbReference type="ARBA" id="ARBA00010552"/>
    </source>
</evidence>
<dbReference type="Proteomes" id="UP000477680">
    <property type="component" value="Chromosome"/>
</dbReference>
<dbReference type="PANTHER" id="PTHR11803">
    <property type="entry name" value="2-IMINOBUTANOATE/2-IMINOPROPANOATE DEAMINASE RIDA"/>
    <property type="match status" value="1"/>
</dbReference>
<dbReference type="EMBL" id="CP048711">
    <property type="protein sequence ID" value="QIB65780.1"/>
    <property type="molecule type" value="Genomic_DNA"/>
</dbReference>
<sequence>MKTFHNPNGLPPTYSDGIEVSSGGKTLYTAGQVAYRHDKSIPEGIEAQTLQTYTNLEAVLKSAGMNLDNIVKQTIFLTDPDDFTGFAKTRTGIMGDRKPASTLVYVKQLIQPELLIEIEVIAASPDSNQS</sequence>
<gene>
    <name evidence="2" type="ORF">G3T16_10485</name>
</gene>
<dbReference type="KEGG" id="kim:G3T16_10485"/>
<dbReference type="CDD" id="cd00448">
    <property type="entry name" value="YjgF_YER057c_UK114_family"/>
    <property type="match status" value="1"/>
</dbReference>
<evidence type="ECO:0000313" key="2">
    <source>
        <dbReference type="EMBL" id="QIB65780.1"/>
    </source>
</evidence>
<name>A0A6C0U0Z9_9GAMM</name>
<dbReference type="Pfam" id="PF01042">
    <property type="entry name" value="Ribonuc_L-PSP"/>
    <property type="match status" value="1"/>
</dbReference>